<dbReference type="Proteomes" id="UP001062846">
    <property type="component" value="Chromosome 3"/>
</dbReference>
<comment type="caution">
    <text evidence="1">The sequence shown here is derived from an EMBL/GenBank/DDBJ whole genome shotgun (WGS) entry which is preliminary data.</text>
</comment>
<gene>
    <name evidence="1" type="ORF">RHMOL_Rhmol03G0124400</name>
</gene>
<proteinExistence type="predicted"/>
<evidence type="ECO:0000313" key="2">
    <source>
        <dbReference type="Proteomes" id="UP001062846"/>
    </source>
</evidence>
<keyword evidence="2" id="KW-1185">Reference proteome</keyword>
<evidence type="ECO:0000313" key="1">
    <source>
        <dbReference type="EMBL" id="KAI8563631.1"/>
    </source>
</evidence>
<dbReference type="EMBL" id="CM046390">
    <property type="protein sequence ID" value="KAI8563631.1"/>
    <property type="molecule type" value="Genomic_DNA"/>
</dbReference>
<sequence length="110" mass="13488">MDTISLCVYSSTEKEHINSLFRWRRKRWICEAAEFVVLVPFKFGVWLSFEGAADKHCSRFKSTWRWICEEEVRPQRWQIWRLSNYFTLPNPRIEPGGFCFYFLIRFVFDF</sequence>
<name>A0ACC0PEQ6_RHOML</name>
<organism evidence="1 2">
    <name type="scientific">Rhododendron molle</name>
    <name type="common">Chinese azalea</name>
    <name type="synonym">Azalea mollis</name>
    <dbReference type="NCBI Taxonomy" id="49168"/>
    <lineage>
        <taxon>Eukaryota</taxon>
        <taxon>Viridiplantae</taxon>
        <taxon>Streptophyta</taxon>
        <taxon>Embryophyta</taxon>
        <taxon>Tracheophyta</taxon>
        <taxon>Spermatophyta</taxon>
        <taxon>Magnoliopsida</taxon>
        <taxon>eudicotyledons</taxon>
        <taxon>Gunneridae</taxon>
        <taxon>Pentapetalae</taxon>
        <taxon>asterids</taxon>
        <taxon>Ericales</taxon>
        <taxon>Ericaceae</taxon>
        <taxon>Ericoideae</taxon>
        <taxon>Rhodoreae</taxon>
        <taxon>Rhododendron</taxon>
    </lineage>
</organism>
<accession>A0ACC0PEQ6</accession>
<protein>
    <submittedName>
        <fullName evidence="1">Uncharacterized protein</fullName>
    </submittedName>
</protein>
<reference evidence="1" key="1">
    <citation type="submission" date="2022-02" db="EMBL/GenBank/DDBJ databases">
        <title>Plant Genome Project.</title>
        <authorList>
            <person name="Zhang R.-G."/>
        </authorList>
    </citation>
    <scope>NUCLEOTIDE SEQUENCE</scope>
    <source>
        <strain evidence="1">AT1</strain>
    </source>
</reference>